<accession>A0ABY4K210</accession>
<evidence type="ECO:0000313" key="1">
    <source>
        <dbReference type="EMBL" id="UPQ74381.1"/>
    </source>
</evidence>
<evidence type="ECO:0000313" key="2">
    <source>
        <dbReference type="Proteomes" id="UP000830552"/>
    </source>
</evidence>
<protein>
    <submittedName>
        <fullName evidence="1">Uncharacterized protein</fullName>
    </submittedName>
</protein>
<name>A0ABY4K210_9FLAO</name>
<organism evidence="1 2">
    <name type="scientific">Chryseobacterium nepalense</name>
    <dbReference type="NCBI Taxonomy" id="1854498"/>
    <lineage>
        <taxon>Bacteria</taxon>
        <taxon>Pseudomonadati</taxon>
        <taxon>Bacteroidota</taxon>
        <taxon>Flavobacteriia</taxon>
        <taxon>Flavobacteriales</taxon>
        <taxon>Weeksellaceae</taxon>
        <taxon>Chryseobacterium group</taxon>
        <taxon>Chryseobacterium</taxon>
    </lineage>
</organism>
<dbReference type="EMBL" id="CP096203">
    <property type="protein sequence ID" value="UPQ74381.1"/>
    <property type="molecule type" value="Genomic_DNA"/>
</dbReference>
<gene>
    <name evidence="1" type="ORF">M0D58_09995</name>
</gene>
<reference evidence="1" key="1">
    <citation type="submission" date="2022-04" db="EMBL/GenBank/DDBJ databases">
        <title>Evolutionary, genomic, and biogeographic characterization of Chryseobacterium nepalense represented by a plastic-degrading bacterium AC3.</title>
        <authorList>
            <person name="Yin Z."/>
            <person name="Liu X."/>
            <person name="Wang D."/>
            <person name="Xie Z."/>
        </authorList>
    </citation>
    <scope>NUCLEOTIDE SEQUENCE</scope>
    <source>
        <strain evidence="1">AC3</strain>
    </source>
</reference>
<proteinExistence type="predicted"/>
<dbReference type="RefSeq" id="WP_248388874.1">
    <property type="nucleotide sequence ID" value="NZ_CP096203.1"/>
</dbReference>
<dbReference type="Proteomes" id="UP000830552">
    <property type="component" value="Chromosome"/>
</dbReference>
<sequence length="29" mass="3449">MGGTHTAFFMDFLKRSPKYRPESVLKYIK</sequence>
<keyword evidence="2" id="KW-1185">Reference proteome</keyword>